<dbReference type="Pfam" id="PF01467">
    <property type="entry name" value="CTP_transf_like"/>
    <property type="match status" value="2"/>
</dbReference>
<dbReference type="AlphaFoldDB" id="A0A1Y2BZ08"/>
<reference evidence="13 14" key="1">
    <citation type="submission" date="2016-07" db="EMBL/GenBank/DDBJ databases">
        <title>Pervasive Adenine N6-methylation of Active Genes in Fungi.</title>
        <authorList>
            <consortium name="DOE Joint Genome Institute"/>
            <person name="Mondo S.J."/>
            <person name="Dannebaum R.O."/>
            <person name="Kuo R.C."/>
            <person name="Labutti K."/>
            <person name="Haridas S."/>
            <person name="Kuo A."/>
            <person name="Salamov A."/>
            <person name="Ahrendt S.R."/>
            <person name="Lipzen A."/>
            <person name="Sullivan W."/>
            <person name="Andreopoulos W.B."/>
            <person name="Clum A."/>
            <person name="Lindquist E."/>
            <person name="Daum C."/>
            <person name="Ramamoorthy G.K."/>
            <person name="Gryganskyi A."/>
            <person name="Culley D."/>
            <person name="Magnuson J.K."/>
            <person name="James T.Y."/>
            <person name="O'Malley M.A."/>
            <person name="Stajich J.E."/>
            <person name="Spatafora J.W."/>
            <person name="Visel A."/>
            <person name="Grigoriev I.V."/>
        </authorList>
    </citation>
    <scope>NUCLEOTIDE SEQUENCE [LARGE SCALE GENOMIC DNA]</scope>
    <source>
        <strain evidence="13 14">JEL800</strain>
    </source>
</reference>
<evidence type="ECO:0000256" key="6">
    <source>
        <dbReference type="ARBA" id="ARBA00023098"/>
    </source>
</evidence>
<evidence type="ECO:0000256" key="5">
    <source>
        <dbReference type="ARBA" id="ARBA00022695"/>
    </source>
</evidence>
<organism evidence="13 14">
    <name type="scientific">Rhizoclosmatium globosum</name>
    <dbReference type="NCBI Taxonomy" id="329046"/>
    <lineage>
        <taxon>Eukaryota</taxon>
        <taxon>Fungi</taxon>
        <taxon>Fungi incertae sedis</taxon>
        <taxon>Chytridiomycota</taxon>
        <taxon>Chytridiomycota incertae sedis</taxon>
        <taxon>Chytridiomycetes</taxon>
        <taxon>Chytridiales</taxon>
        <taxon>Chytriomycetaceae</taxon>
        <taxon>Rhizoclosmatium</taxon>
    </lineage>
</organism>
<dbReference type="CDD" id="cd02173">
    <property type="entry name" value="ECT"/>
    <property type="match status" value="1"/>
</dbReference>
<dbReference type="NCBIfam" id="TIGR00125">
    <property type="entry name" value="cyt_tran_rel"/>
    <property type="match status" value="1"/>
</dbReference>
<evidence type="ECO:0000256" key="11">
    <source>
        <dbReference type="ARBA" id="ARBA00031473"/>
    </source>
</evidence>
<comment type="caution">
    <text evidence="13">The sequence shown here is derived from an EMBL/GenBank/DDBJ whole genome shotgun (WGS) entry which is preliminary data.</text>
</comment>
<dbReference type="InterPro" id="IPR004821">
    <property type="entry name" value="Cyt_trans-like"/>
</dbReference>
<comment type="pathway">
    <text evidence="1">Lipid metabolism.</text>
</comment>
<evidence type="ECO:0000256" key="9">
    <source>
        <dbReference type="ARBA" id="ARBA00024191"/>
    </source>
</evidence>
<dbReference type="PANTHER" id="PTHR45780:SF2">
    <property type="entry name" value="ETHANOLAMINE-PHOSPHATE CYTIDYLYLTRANSFERASE"/>
    <property type="match status" value="1"/>
</dbReference>
<dbReference type="STRING" id="329046.A0A1Y2BZ08"/>
<dbReference type="InterPro" id="IPR014729">
    <property type="entry name" value="Rossmann-like_a/b/a_fold"/>
</dbReference>
<keyword evidence="5" id="KW-0548">Nucleotidyltransferase</keyword>
<evidence type="ECO:0000256" key="10">
    <source>
        <dbReference type="ARBA" id="ARBA00024221"/>
    </source>
</evidence>
<sequence length="290" mass="32358">MNETERYAAVAACKWVDEVAEDAPYETSLETMDRYNCEFCVHGDDITTMADGSDCYSFAKKAGRYKEFKRTQGVSTTELVGRMLKMTVEKSKPVSSVSQFLTTATRLAHFTTPRDLTPTDVIIYVHGAFDLFHVGHIEFLKAAKALGTYLIVGVHDDESVNNYMGSSFPIMNVHERALSVLQCRWVDDVVIGAPLVISDEVLTKVAKVDRVVCQMGRGNETELDGVDSYKLAKERGIFVEIDAPLSNMTTQTVMDRIMVNRAMYEARQAKKLGKAVVEEELLKQEKAGTI</sequence>
<dbReference type="GO" id="GO:0005737">
    <property type="term" value="C:cytoplasm"/>
    <property type="evidence" value="ECO:0007669"/>
    <property type="project" value="TreeGrafter"/>
</dbReference>
<evidence type="ECO:0000256" key="3">
    <source>
        <dbReference type="ARBA" id="ARBA00022516"/>
    </source>
</evidence>
<dbReference type="UniPathway" id="UPA00558">
    <property type="reaction ID" value="UER00742"/>
</dbReference>
<dbReference type="OrthoDB" id="40021at2759"/>
<name>A0A1Y2BZ08_9FUNG</name>
<accession>A0A1Y2BZ08</accession>
<dbReference type="EMBL" id="MCGO01000037">
    <property type="protein sequence ID" value="ORY39956.1"/>
    <property type="molecule type" value="Genomic_DNA"/>
</dbReference>
<keyword evidence="7" id="KW-0594">Phospholipid biosynthesis</keyword>
<dbReference type="Proteomes" id="UP000193642">
    <property type="component" value="Unassembled WGS sequence"/>
</dbReference>
<dbReference type="PANTHER" id="PTHR45780">
    <property type="entry name" value="ETHANOLAMINE-PHOSPHATE CYTIDYLYLTRANSFERASE"/>
    <property type="match status" value="1"/>
</dbReference>
<evidence type="ECO:0000313" key="14">
    <source>
        <dbReference type="Proteomes" id="UP000193642"/>
    </source>
</evidence>
<feature type="domain" description="Cytidyltransferase-like" evidence="12">
    <location>
        <begin position="2"/>
        <end position="80"/>
    </location>
</feature>
<evidence type="ECO:0000256" key="2">
    <source>
        <dbReference type="ARBA" id="ARBA00010101"/>
    </source>
</evidence>
<evidence type="ECO:0000259" key="12">
    <source>
        <dbReference type="Pfam" id="PF01467"/>
    </source>
</evidence>
<proteinExistence type="inferred from homology"/>
<keyword evidence="3" id="KW-0444">Lipid biosynthesis</keyword>
<keyword evidence="4 13" id="KW-0808">Transferase</keyword>
<gene>
    <name evidence="13" type="ORF">BCR33DRAFT_379341</name>
</gene>
<evidence type="ECO:0000256" key="8">
    <source>
        <dbReference type="ARBA" id="ARBA00023264"/>
    </source>
</evidence>
<evidence type="ECO:0000256" key="1">
    <source>
        <dbReference type="ARBA" id="ARBA00005189"/>
    </source>
</evidence>
<dbReference type="SUPFAM" id="SSF52374">
    <property type="entry name" value="Nucleotidylyl transferase"/>
    <property type="match status" value="2"/>
</dbReference>
<dbReference type="GO" id="GO:0004306">
    <property type="term" value="F:ethanolamine-phosphate cytidylyltransferase activity"/>
    <property type="evidence" value="ECO:0007669"/>
    <property type="project" value="UniProtKB-EC"/>
</dbReference>
<feature type="domain" description="Cytidyltransferase-like" evidence="12">
    <location>
        <begin position="125"/>
        <end position="205"/>
    </location>
</feature>
<evidence type="ECO:0000313" key="13">
    <source>
        <dbReference type="EMBL" id="ORY39956.1"/>
    </source>
</evidence>
<dbReference type="Gene3D" id="3.40.50.620">
    <property type="entry name" value="HUPs"/>
    <property type="match status" value="2"/>
</dbReference>
<evidence type="ECO:0000256" key="7">
    <source>
        <dbReference type="ARBA" id="ARBA00023209"/>
    </source>
</evidence>
<dbReference type="EC" id="2.7.7.14" evidence="10"/>
<dbReference type="GO" id="GO:0006646">
    <property type="term" value="P:phosphatidylethanolamine biosynthetic process"/>
    <property type="evidence" value="ECO:0007669"/>
    <property type="project" value="UniProtKB-UniPathway"/>
</dbReference>
<protein>
    <recommendedName>
        <fullName evidence="10">ethanolamine-phosphate cytidylyltransferase</fullName>
        <ecNumber evidence="10">2.7.7.14</ecNumber>
    </recommendedName>
    <alternativeName>
        <fullName evidence="11">CTP:phosphoethanolamine cytidylyltransferase</fullName>
    </alternativeName>
</protein>
<comment type="pathway">
    <text evidence="9">Phospholipid metabolism; phosphatidylethanolamine biosynthesis; phosphatidylethanolamine from ethanolamine: step 2/3.</text>
</comment>
<evidence type="ECO:0000256" key="4">
    <source>
        <dbReference type="ARBA" id="ARBA00022679"/>
    </source>
</evidence>
<keyword evidence="6" id="KW-0443">Lipid metabolism</keyword>
<dbReference type="InterPro" id="IPR044608">
    <property type="entry name" value="Ect1/PCYT2"/>
</dbReference>
<comment type="similarity">
    <text evidence="2">Belongs to the cytidylyltransferase family.</text>
</comment>
<keyword evidence="8" id="KW-1208">Phospholipid metabolism</keyword>
<keyword evidence="14" id="KW-1185">Reference proteome</keyword>